<keyword evidence="5" id="KW-1133">Transmembrane helix</keyword>
<sequence length="1248" mass="138444">MKLSDEGSSCQLLNQDHLGEVYKRVPVGAYWPCGEPVEDAALILSPSTSPAPLSECPLPLASNLSPGPATSSVSASSYPSLTSPQPQEPLLPIECNLSWPLALSLPPLSSPDPMDHASPPTALSAPPLPDSVLTLSQCHSMALPISSIAQSSSPHKRWSASSIPVISVLGHSGYPISALSWWHVAARTLCLSTSTEGKGQKEHISCQPSEASFWTDTPHRQMESGSPSLINSDNQKFMGIQVTKKTEIKVWKETEKDGSFSKQTSPEYHLDSVGNMLASMGPEQDSTTPQPFWKVKEKLEQLLYPQQLSAPKILGAHNQEKYQQLFWGLPSLHSESLVAAAWISGSSSALQPALFSFNAIMNVYPVQMQAKVCPLLMQAQPLSHMKLQLQSLISPTPQFQHPLLGQAQPQSNLPSSFSTEKASSASQIRDCGASYDTSQNKPQYISQTEIQDPEWSLLEEELGNGQALPSEDQRPQEVCGLVNPKLSQENWEDSILPKNFPISDELRGQLEQHIHKWLIQHRWDLPRWIQESMELMQLQDELAETGQAKDKPRCTRTSISTGECSKNPQKVRFKLEKNPSKNLAHILGKAPKDASRGLEGSQEKVLGMLPEESQKYLNRTLRSDSENDISRSLDKNYPKNNSNVHLGTKSGQIMERITPVRVCQSGPAANKSFSMPEAQIESKNVGTSKSVDSSVGTSQELSFLNPFIQQLLDAHILRSWVKHKWGLPLRVLKPLNLFKLPKFQSESLTQFSSPSSTSSESRTNSAVDVAKILGKPPPTGLKEKLLISESTPTLEDLNLFSSSTRREIGKALTGITSADDLMPSEALPSTQLSQTLTYSSKGKIHQSETLWEAGRNSTDIPLLPQMSVSKDSEELLFKAEVASEAEHRVKRKLAKQPQAYATDEFLPDGSTNMLLSGESLPSQVPQHHLHGVPFKDMLTSQMRSDLMAARRSSMDQKHRIPKHQDSWKSQSEMHASTYKSEGYRRLNLEQHEDQFPELGTSKLTQVMEIEDIHGSENTHLQLENKEVPSETCFKQSIRQLVQLIFPKRKIPGQADPLQKSASAQSQRLVKKRSHTDSTTAEAKELMTIVGQMLEKNGIPQDDICSSKVSQHREELPTPVSKRSCCRKPHFQPEQRRPSHAAYNHQATLKCQNCPFRQKQVRDQQTLKTVRFNKESQCLRHPNLSLPSKAVSPVSPSQHGPAMPHASGHHPHCPRHCPLRGGVLSVRPEKNSPAFSSRKNTSPRKTQPM</sequence>
<dbReference type="GO" id="GO:0007283">
    <property type="term" value="P:spermatogenesis"/>
    <property type="evidence" value="ECO:0007669"/>
    <property type="project" value="UniProtKB-KW"/>
</dbReference>
<evidence type="ECO:0000256" key="3">
    <source>
        <dbReference type="ARBA" id="ARBA00022782"/>
    </source>
</evidence>
<evidence type="ECO:0000256" key="9">
    <source>
        <dbReference type="SAM" id="MobiDB-lite"/>
    </source>
</evidence>
<feature type="domain" description="SPATA31" evidence="10">
    <location>
        <begin position="306"/>
        <end position="665"/>
    </location>
</feature>
<keyword evidence="12" id="KW-1185">Reference proteome</keyword>
<dbReference type="Bgee" id="ENSOCUG00000010081">
    <property type="expression patterns" value="Expressed in testis"/>
</dbReference>
<feature type="region of interest" description="Disordered" evidence="9">
    <location>
        <begin position="1182"/>
        <end position="1248"/>
    </location>
</feature>
<proteinExistence type="inferred from homology"/>
<feature type="region of interest" description="Disordered" evidence="9">
    <location>
        <begin position="544"/>
        <end position="565"/>
    </location>
</feature>
<evidence type="ECO:0000313" key="11">
    <source>
        <dbReference type="Ensembl" id="ENSOCUP00000008685.4"/>
    </source>
</evidence>
<evidence type="ECO:0000259" key="10">
    <source>
        <dbReference type="Pfam" id="PF14650"/>
    </source>
</evidence>
<evidence type="ECO:0000256" key="8">
    <source>
        <dbReference type="ARBA" id="ARBA00037695"/>
    </source>
</evidence>
<dbReference type="GeneTree" id="ENSGT00950000183043"/>
<dbReference type="PANTHER" id="PTHR21859:SF55">
    <property type="entry name" value="SPERMATOGENESIS-ASSOCIATED PROTEIN 31A1-RELATED"/>
    <property type="match status" value="1"/>
</dbReference>
<feature type="region of interest" description="Disordered" evidence="9">
    <location>
        <begin position="952"/>
        <end position="972"/>
    </location>
</feature>
<reference evidence="11" key="2">
    <citation type="submission" date="2025-08" db="UniProtKB">
        <authorList>
            <consortium name="Ensembl"/>
        </authorList>
    </citation>
    <scope>IDENTIFICATION</scope>
    <source>
        <strain evidence="11">Thorbecke</strain>
    </source>
</reference>
<dbReference type="Ensembl" id="ENSOCUT00000010082.4">
    <property type="protein sequence ID" value="ENSOCUP00000008685.4"/>
    <property type="gene ID" value="ENSOCUG00000010081.4"/>
</dbReference>
<comment type="similarity">
    <text evidence="7">Belongs to the SPATA31 family.</text>
</comment>
<dbReference type="HOGENOM" id="CLU_005668_2_0_1"/>
<accession>G1SYJ0</accession>
<feature type="region of interest" description="Disordered" evidence="9">
    <location>
        <begin position="1052"/>
        <end position="1080"/>
    </location>
</feature>
<reference evidence="11 12" key="1">
    <citation type="journal article" date="2011" name="Nature">
        <title>A high-resolution map of human evolutionary constraint using 29 mammals.</title>
        <authorList>
            <person name="Lindblad-Toh K."/>
            <person name="Garber M."/>
            <person name="Zuk O."/>
            <person name="Lin M.F."/>
            <person name="Parker B.J."/>
            <person name="Washietl S."/>
            <person name="Kheradpour P."/>
            <person name="Ernst J."/>
            <person name="Jordan G."/>
            <person name="Mauceli E."/>
            <person name="Ward L.D."/>
            <person name="Lowe C.B."/>
            <person name="Holloway A.K."/>
            <person name="Clamp M."/>
            <person name="Gnerre S."/>
            <person name="Alfoldi J."/>
            <person name="Beal K."/>
            <person name="Chang J."/>
            <person name="Clawson H."/>
            <person name="Cuff J."/>
            <person name="Di Palma F."/>
            <person name="Fitzgerald S."/>
            <person name="Flicek P."/>
            <person name="Guttman M."/>
            <person name="Hubisz M.J."/>
            <person name="Jaffe D.B."/>
            <person name="Jungreis I."/>
            <person name="Kent W.J."/>
            <person name="Kostka D."/>
            <person name="Lara M."/>
            <person name="Martins A.L."/>
            <person name="Massingham T."/>
            <person name="Moltke I."/>
            <person name="Raney B.J."/>
            <person name="Rasmussen M.D."/>
            <person name="Robinson J."/>
            <person name="Stark A."/>
            <person name="Vilella A.J."/>
            <person name="Wen J."/>
            <person name="Xie X."/>
            <person name="Zody M.C."/>
            <person name="Baldwin J."/>
            <person name="Bloom T."/>
            <person name="Chin C.W."/>
            <person name="Heiman D."/>
            <person name="Nicol R."/>
            <person name="Nusbaum C."/>
            <person name="Young S."/>
            <person name="Wilkinson J."/>
            <person name="Worley K.C."/>
            <person name="Kovar C.L."/>
            <person name="Muzny D.M."/>
            <person name="Gibbs R.A."/>
            <person name="Cree A."/>
            <person name="Dihn H.H."/>
            <person name="Fowler G."/>
            <person name="Jhangiani S."/>
            <person name="Joshi V."/>
            <person name="Lee S."/>
            <person name="Lewis L.R."/>
            <person name="Nazareth L.V."/>
            <person name="Okwuonu G."/>
            <person name="Santibanez J."/>
            <person name="Warren W.C."/>
            <person name="Mardis E.R."/>
            <person name="Weinstock G.M."/>
            <person name="Wilson R.K."/>
            <person name="Delehaunty K."/>
            <person name="Dooling D."/>
            <person name="Fronik C."/>
            <person name="Fulton L."/>
            <person name="Fulton B."/>
            <person name="Graves T."/>
            <person name="Minx P."/>
            <person name="Sodergren E."/>
            <person name="Birney E."/>
            <person name="Margulies E.H."/>
            <person name="Herrero J."/>
            <person name="Green E.D."/>
            <person name="Haussler D."/>
            <person name="Siepel A."/>
            <person name="Goldman N."/>
            <person name="Pollard K.S."/>
            <person name="Pedersen J.S."/>
            <person name="Lander E.S."/>
            <person name="Kellis M."/>
        </authorList>
    </citation>
    <scope>NUCLEOTIDE SEQUENCE [LARGE SCALE GENOMIC DNA]</scope>
    <source>
        <strain evidence="11 12">Thorbecke inbred</strain>
    </source>
</reference>
<evidence type="ECO:0000256" key="1">
    <source>
        <dbReference type="ARBA" id="ARBA00004167"/>
    </source>
</evidence>
<dbReference type="PANTHER" id="PTHR21859">
    <property type="entry name" value="ACROSOME-SPECIFIC PROTEIN"/>
    <property type="match status" value="1"/>
</dbReference>
<keyword evidence="6" id="KW-0472">Membrane</keyword>
<feature type="compositionally biased region" description="Polar residues" evidence="9">
    <location>
        <begin position="555"/>
        <end position="565"/>
    </location>
</feature>
<dbReference type="InParanoid" id="G1SYJ0"/>
<dbReference type="eggNOG" id="ENOG502RU0E">
    <property type="taxonomic scope" value="Eukaryota"/>
</dbReference>
<feature type="region of interest" description="Disordered" evidence="9">
    <location>
        <begin position="620"/>
        <end position="643"/>
    </location>
</feature>
<feature type="compositionally biased region" description="Basic residues" evidence="9">
    <location>
        <begin position="1206"/>
        <end position="1217"/>
    </location>
</feature>
<comment type="function">
    <text evidence="8">May play a role in spermatogenesis.</text>
</comment>
<dbReference type="InterPro" id="IPR039509">
    <property type="entry name" value="SPATA31"/>
</dbReference>
<reference evidence="11" key="3">
    <citation type="submission" date="2025-09" db="UniProtKB">
        <authorList>
            <consortium name="Ensembl"/>
        </authorList>
    </citation>
    <scope>IDENTIFICATION</scope>
    <source>
        <strain evidence="11">Thorbecke</strain>
    </source>
</reference>
<feature type="region of interest" description="Disordered" evidence="9">
    <location>
        <begin position="400"/>
        <end position="421"/>
    </location>
</feature>
<organism evidence="11 12">
    <name type="scientific">Oryctolagus cuniculus</name>
    <name type="common">Rabbit</name>
    <dbReference type="NCBI Taxonomy" id="9986"/>
    <lineage>
        <taxon>Eukaryota</taxon>
        <taxon>Metazoa</taxon>
        <taxon>Chordata</taxon>
        <taxon>Craniata</taxon>
        <taxon>Vertebrata</taxon>
        <taxon>Euteleostomi</taxon>
        <taxon>Mammalia</taxon>
        <taxon>Eutheria</taxon>
        <taxon>Euarchontoglires</taxon>
        <taxon>Glires</taxon>
        <taxon>Lagomorpha</taxon>
        <taxon>Leporidae</taxon>
        <taxon>Oryctolagus</taxon>
    </lineage>
</organism>
<evidence type="ECO:0000256" key="2">
    <source>
        <dbReference type="ARBA" id="ARBA00022692"/>
    </source>
</evidence>
<dbReference type="GO" id="GO:0030154">
    <property type="term" value="P:cell differentiation"/>
    <property type="evidence" value="ECO:0007669"/>
    <property type="project" value="UniProtKB-KW"/>
</dbReference>
<dbReference type="FunCoup" id="G1SYJ0">
    <property type="interactions" value="28"/>
</dbReference>
<keyword evidence="4" id="KW-0744">Spermatogenesis</keyword>
<dbReference type="AlphaFoldDB" id="G1SYJ0"/>
<evidence type="ECO:0000256" key="6">
    <source>
        <dbReference type="ARBA" id="ARBA00023136"/>
    </source>
</evidence>
<comment type="subcellular location">
    <subcellularLocation>
        <location evidence="1">Membrane</location>
        <topology evidence="1">Single-pass membrane protein</topology>
    </subcellularLocation>
</comment>
<feature type="region of interest" description="Disordered" evidence="9">
    <location>
        <begin position="1119"/>
        <end position="1139"/>
    </location>
</feature>
<feature type="compositionally biased region" description="Basic and acidic residues" evidence="9">
    <location>
        <begin position="621"/>
        <end position="637"/>
    </location>
</feature>
<dbReference type="EMBL" id="AAGW02031285">
    <property type="status" value="NOT_ANNOTATED_CDS"/>
    <property type="molecule type" value="Genomic_DNA"/>
</dbReference>
<protein>
    <recommendedName>
        <fullName evidence="10">SPATA31 domain-containing protein</fullName>
    </recommendedName>
</protein>
<keyword evidence="3" id="KW-0221">Differentiation</keyword>
<feature type="compositionally biased region" description="Polar residues" evidence="9">
    <location>
        <begin position="1232"/>
        <end position="1248"/>
    </location>
</feature>
<evidence type="ECO:0000256" key="7">
    <source>
        <dbReference type="ARBA" id="ARBA00035009"/>
    </source>
</evidence>
<dbReference type="PaxDb" id="9986-ENSOCUP00000008685"/>
<dbReference type="Proteomes" id="UP000001811">
    <property type="component" value="Chromosome 9"/>
</dbReference>
<evidence type="ECO:0000256" key="5">
    <source>
        <dbReference type="ARBA" id="ARBA00022989"/>
    </source>
</evidence>
<keyword evidence="2" id="KW-0812">Transmembrane</keyword>
<feature type="compositionally biased region" description="Basic and acidic residues" evidence="9">
    <location>
        <begin position="952"/>
        <end position="966"/>
    </location>
</feature>
<dbReference type="GO" id="GO:0016020">
    <property type="term" value="C:membrane"/>
    <property type="evidence" value="ECO:0007669"/>
    <property type="project" value="UniProtKB-SubCell"/>
</dbReference>
<evidence type="ECO:0000256" key="4">
    <source>
        <dbReference type="ARBA" id="ARBA00022871"/>
    </source>
</evidence>
<evidence type="ECO:0000313" key="12">
    <source>
        <dbReference type="Proteomes" id="UP000001811"/>
    </source>
</evidence>
<name>G1SYJ0_RABIT</name>
<dbReference type="Pfam" id="PF14650">
    <property type="entry name" value="FAM75"/>
    <property type="match status" value="1"/>
</dbReference>